<evidence type="ECO:0000313" key="7">
    <source>
        <dbReference type="Proteomes" id="UP000572051"/>
    </source>
</evidence>
<name>A0A7Z0ETY1_9ACTN</name>
<evidence type="ECO:0000256" key="2">
    <source>
        <dbReference type="ARBA" id="ARBA00023015"/>
    </source>
</evidence>
<dbReference type="PANTHER" id="PTHR30346">
    <property type="entry name" value="TRANSCRIPTIONAL DUAL REGULATOR HCAR-RELATED"/>
    <property type="match status" value="1"/>
</dbReference>
<evidence type="ECO:0000313" key="6">
    <source>
        <dbReference type="EMBL" id="NYJ38212.1"/>
    </source>
</evidence>
<dbReference type="PANTHER" id="PTHR30346:SF29">
    <property type="entry name" value="LYSR SUBSTRATE-BINDING"/>
    <property type="match status" value="1"/>
</dbReference>
<keyword evidence="4" id="KW-0804">Transcription</keyword>
<evidence type="ECO:0000256" key="3">
    <source>
        <dbReference type="ARBA" id="ARBA00023125"/>
    </source>
</evidence>
<dbReference type="GO" id="GO:0003677">
    <property type="term" value="F:DNA binding"/>
    <property type="evidence" value="ECO:0007669"/>
    <property type="project" value="UniProtKB-KW"/>
</dbReference>
<feature type="domain" description="HTH lysR-type" evidence="5">
    <location>
        <begin position="2"/>
        <end position="59"/>
    </location>
</feature>
<dbReference type="InterPro" id="IPR005119">
    <property type="entry name" value="LysR_subst-bd"/>
</dbReference>
<dbReference type="PROSITE" id="PS50931">
    <property type="entry name" value="HTH_LYSR"/>
    <property type="match status" value="1"/>
</dbReference>
<dbReference type="InterPro" id="IPR000847">
    <property type="entry name" value="LysR_HTH_N"/>
</dbReference>
<dbReference type="Gene3D" id="3.40.190.10">
    <property type="entry name" value="Periplasmic binding protein-like II"/>
    <property type="match status" value="2"/>
</dbReference>
<evidence type="ECO:0000256" key="4">
    <source>
        <dbReference type="ARBA" id="ARBA00023163"/>
    </source>
</evidence>
<dbReference type="SUPFAM" id="SSF53850">
    <property type="entry name" value="Periplasmic binding protein-like II"/>
    <property type="match status" value="1"/>
</dbReference>
<proteinExistence type="inferred from homology"/>
<dbReference type="SUPFAM" id="SSF46785">
    <property type="entry name" value="Winged helix' DNA-binding domain"/>
    <property type="match status" value="1"/>
</dbReference>
<evidence type="ECO:0000256" key="1">
    <source>
        <dbReference type="ARBA" id="ARBA00009437"/>
    </source>
</evidence>
<reference evidence="6 7" key="1">
    <citation type="submission" date="2020-07" db="EMBL/GenBank/DDBJ databases">
        <title>Sequencing the genomes of 1000 actinobacteria strains.</title>
        <authorList>
            <person name="Klenk H.-P."/>
        </authorList>
    </citation>
    <scope>NUCLEOTIDE SEQUENCE [LARGE SCALE GENOMIC DNA]</scope>
    <source>
        <strain evidence="6 7">DSM 44442</strain>
    </source>
</reference>
<dbReference type="Proteomes" id="UP000572051">
    <property type="component" value="Unassembled WGS sequence"/>
</dbReference>
<organism evidence="6 7">
    <name type="scientific">Nocardiopsis aegyptia</name>
    <dbReference type="NCBI Taxonomy" id="220378"/>
    <lineage>
        <taxon>Bacteria</taxon>
        <taxon>Bacillati</taxon>
        <taxon>Actinomycetota</taxon>
        <taxon>Actinomycetes</taxon>
        <taxon>Streptosporangiales</taxon>
        <taxon>Nocardiopsidaceae</taxon>
        <taxon>Nocardiopsis</taxon>
    </lineage>
</organism>
<dbReference type="InterPro" id="IPR036390">
    <property type="entry name" value="WH_DNA-bd_sf"/>
</dbReference>
<comment type="similarity">
    <text evidence="1">Belongs to the LysR transcriptional regulatory family.</text>
</comment>
<dbReference type="Pfam" id="PF03466">
    <property type="entry name" value="LysR_substrate"/>
    <property type="match status" value="1"/>
</dbReference>
<dbReference type="AlphaFoldDB" id="A0A7Z0ETY1"/>
<sequence>MIDLRRLRILRAVSHYGTVTAAAEALHFTPSAASQQIRQLGRELGVALLEPRGRGVRLTAAAQSLLEHADAIEARWEVAENQLRDAGTEPAGTLRVAGFPVAMSRLLAPMTAALRDQYPRLTVSLHEAEPGRCLDMLFQGEIELAVIESSPSTPPRSDPRFDQEPLLDEELDLVVADGHRLAEVGDGAGVELGEAALEPWILPTPGSTCHAHAMSACGAADFTPECAHRALDWGACATLVAHGLGVALIPRLADFSPALPVTRLRLRGAPAPARKLLTCTRPGGRERPAVAAALAELDKIAPAAVA</sequence>
<dbReference type="InterPro" id="IPR036388">
    <property type="entry name" value="WH-like_DNA-bd_sf"/>
</dbReference>
<dbReference type="RefSeq" id="WP_179829381.1">
    <property type="nucleotide sequence ID" value="NZ_JACCFS010000001.1"/>
</dbReference>
<protein>
    <submittedName>
        <fullName evidence="6">DNA-binding transcriptional LysR family regulator</fullName>
    </submittedName>
</protein>
<evidence type="ECO:0000259" key="5">
    <source>
        <dbReference type="PROSITE" id="PS50931"/>
    </source>
</evidence>
<dbReference type="GO" id="GO:0003700">
    <property type="term" value="F:DNA-binding transcription factor activity"/>
    <property type="evidence" value="ECO:0007669"/>
    <property type="project" value="InterPro"/>
</dbReference>
<comment type="caution">
    <text evidence="6">The sequence shown here is derived from an EMBL/GenBank/DDBJ whole genome shotgun (WGS) entry which is preliminary data.</text>
</comment>
<dbReference type="Pfam" id="PF00126">
    <property type="entry name" value="HTH_1"/>
    <property type="match status" value="1"/>
</dbReference>
<keyword evidence="3 6" id="KW-0238">DNA-binding</keyword>
<keyword evidence="2" id="KW-0805">Transcription regulation</keyword>
<keyword evidence="7" id="KW-1185">Reference proteome</keyword>
<dbReference type="EMBL" id="JACCFS010000001">
    <property type="protein sequence ID" value="NYJ38212.1"/>
    <property type="molecule type" value="Genomic_DNA"/>
</dbReference>
<dbReference type="Gene3D" id="1.10.10.10">
    <property type="entry name" value="Winged helix-like DNA-binding domain superfamily/Winged helix DNA-binding domain"/>
    <property type="match status" value="1"/>
</dbReference>
<accession>A0A7Z0ETY1</accession>
<dbReference type="GO" id="GO:0032993">
    <property type="term" value="C:protein-DNA complex"/>
    <property type="evidence" value="ECO:0007669"/>
    <property type="project" value="TreeGrafter"/>
</dbReference>
<dbReference type="CDD" id="cd08423">
    <property type="entry name" value="PBP2_LTTR_like_6"/>
    <property type="match status" value="1"/>
</dbReference>
<gene>
    <name evidence="6" type="ORF">HNR10_006093</name>
</gene>